<keyword evidence="4" id="KW-1185">Reference proteome</keyword>
<dbReference type="GO" id="GO:0016787">
    <property type="term" value="F:hydrolase activity"/>
    <property type="evidence" value="ECO:0007669"/>
    <property type="project" value="UniProtKB-KW"/>
</dbReference>
<evidence type="ECO:0000256" key="1">
    <source>
        <dbReference type="ARBA" id="ARBA00022801"/>
    </source>
</evidence>
<dbReference type="Gene3D" id="3.10.10.10">
    <property type="entry name" value="HIV Type 1 Reverse Transcriptase, subunit A, domain 1"/>
    <property type="match status" value="1"/>
</dbReference>
<feature type="non-terminal residue" evidence="3">
    <location>
        <position position="1"/>
    </location>
</feature>
<dbReference type="CDD" id="cd00303">
    <property type="entry name" value="retropepsin_like"/>
    <property type="match status" value="1"/>
</dbReference>
<dbReference type="InParanoid" id="A0A1Q3DAM8"/>
<accession>A0A1Q3DAM8</accession>
<dbReference type="EMBL" id="BDDD01005573">
    <property type="protein sequence ID" value="GAV89547.1"/>
    <property type="molecule type" value="Genomic_DNA"/>
</dbReference>
<sequence>FINLIERITYQKWHVNITITIQDSFKLQTIALIDSGAQMNCIQKGLIPTKYFEKTKQKLSTANGENLRVNFKVTDVHICNEGICIKQSFIVVKDLDIGIILGQPFLEIIKPFKVKIEGITTKIFQQKILSAFNEKPITKDINLLKTFSLFKEHSVKTKENHLYFMKQQVSNKKLENQLQTLQTSQIKEKTDSLKIKMINNLCSDLPDAFLHRKCHMVSLPYEKDFTEQNIPTKTKPIQMTYELMKYCKKEIQELLNKKLIKPNKSLWNCTTLCVQRS</sequence>
<dbReference type="InterPro" id="IPR021109">
    <property type="entry name" value="Peptidase_aspartic_dom_sf"/>
</dbReference>
<name>A0A1Q3DAM8_CEPFO</name>
<evidence type="ECO:0000313" key="3">
    <source>
        <dbReference type="EMBL" id="GAV89547.1"/>
    </source>
</evidence>
<feature type="domain" description="Retropepsins" evidence="2">
    <location>
        <begin position="15"/>
        <end position="109"/>
    </location>
</feature>
<dbReference type="AlphaFoldDB" id="A0A1Q3DAM8"/>
<dbReference type="OrthoDB" id="1743486at2759"/>
<gene>
    <name evidence="3" type="ORF">CFOL_v3_32961</name>
</gene>
<dbReference type="Proteomes" id="UP000187406">
    <property type="component" value="Unassembled WGS sequence"/>
</dbReference>
<organism evidence="3 4">
    <name type="scientific">Cephalotus follicularis</name>
    <name type="common">Albany pitcher plant</name>
    <dbReference type="NCBI Taxonomy" id="3775"/>
    <lineage>
        <taxon>Eukaryota</taxon>
        <taxon>Viridiplantae</taxon>
        <taxon>Streptophyta</taxon>
        <taxon>Embryophyta</taxon>
        <taxon>Tracheophyta</taxon>
        <taxon>Spermatophyta</taxon>
        <taxon>Magnoliopsida</taxon>
        <taxon>eudicotyledons</taxon>
        <taxon>Gunneridae</taxon>
        <taxon>Pentapetalae</taxon>
        <taxon>rosids</taxon>
        <taxon>fabids</taxon>
        <taxon>Oxalidales</taxon>
        <taxon>Cephalotaceae</taxon>
        <taxon>Cephalotus</taxon>
    </lineage>
</organism>
<dbReference type="SUPFAM" id="SSF50630">
    <property type="entry name" value="Acid proteases"/>
    <property type="match status" value="1"/>
</dbReference>
<evidence type="ECO:0000313" key="4">
    <source>
        <dbReference type="Proteomes" id="UP000187406"/>
    </source>
</evidence>
<protein>
    <submittedName>
        <fullName evidence="3">Peptidase_A3 domain-containing protein</fullName>
    </submittedName>
</protein>
<dbReference type="Gene3D" id="2.40.70.10">
    <property type="entry name" value="Acid Proteases"/>
    <property type="match status" value="1"/>
</dbReference>
<proteinExistence type="predicted"/>
<reference evidence="4" key="1">
    <citation type="submission" date="2016-04" db="EMBL/GenBank/DDBJ databases">
        <title>Cephalotus genome sequencing.</title>
        <authorList>
            <person name="Fukushima K."/>
            <person name="Hasebe M."/>
            <person name="Fang X."/>
        </authorList>
    </citation>
    <scope>NUCLEOTIDE SEQUENCE [LARGE SCALE GENOMIC DNA]</scope>
    <source>
        <strain evidence="4">cv. St1</strain>
    </source>
</reference>
<dbReference type="InterPro" id="IPR018061">
    <property type="entry name" value="Retropepsins"/>
</dbReference>
<comment type="caution">
    <text evidence="3">The sequence shown here is derived from an EMBL/GenBank/DDBJ whole genome shotgun (WGS) entry which is preliminary data.</text>
</comment>
<evidence type="ECO:0000259" key="2">
    <source>
        <dbReference type="Pfam" id="PF00077"/>
    </source>
</evidence>
<feature type="non-terminal residue" evidence="3">
    <location>
        <position position="277"/>
    </location>
</feature>
<dbReference type="Pfam" id="PF00077">
    <property type="entry name" value="RVP"/>
    <property type="match status" value="1"/>
</dbReference>
<keyword evidence="1" id="KW-0378">Hydrolase</keyword>